<evidence type="ECO:0000256" key="1">
    <source>
        <dbReference type="ARBA" id="ARBA00008005"/>
    </source>
</evidence>
<sequence>MPLGGGNFLTQNKVLPGSYINFVSLARANANLSSRGVVAMPLELDWGKDNEVFEVTSADFQKNSLKIFGYPYTHPKLKGLRDLFQNAKTLFAYKLTSGGVKASNTFATALYSGTRGNALKTVIQANVDNPAKFDVRTLIDTTVVDQQTVATAAELVANEYVSFKSAATLAVTASTPFTGGTNGTVNGTAHQAFLDKIESYSYNALGVVTTDSVTKGLYANFAQRLRDEIGQKFQAVIHQKAADYEGVVNVKNSVSDVGENEASLVYWVTGIIAGCEVNKSNLNKRYDGEFAVEADFTQSQLEAAIQAGEFTLHKVGADIRVLSDINSLVTTSDTKGDVFKENQTVRVLDQIANDIAVLFNTKYLGNVPNDEAGRISLWSDIVKHHEQLQTIRAIEDFSDADVSVSQGDTKKAVVVNDAVTVVNTMAQLYMTVVVG</sequence>
<dbReference type="Pfam" id="PF17481">
    <property type="entry name" value="Phage_sheath_domII"/>
    <property type="match status" value="1"/>
</dbReference>
<dbReference type="Gene3D" id="3.30.1490.360">
    <property type="match status" value="1"/>
</dbReference>
<feature type="domain" description="Tail sheath protein C-terminal" evidence="4">
    <location>
        <begin position="335"/>
        <end position="434"/>
    </location>
</feature>
<dbReference type="Gene3D" id="3.30.1370.220">
    <property type="match status" value="1"/>
</dbReference>
<evidence type="ECO:0000259" key="4">
    <source>
        <dbReference type="Pfam" id="PF17482"/>
    </source>
</evidence>
<dbReference type="Pfam" id="PF22671">
    <property type="entry name" value="Gp18_domIII_N"/>
    <property type="match status" value="1"/>
</dbReference>
<reference evidence="7" key="1">
    <citation type="journal article" date="2019" name="Int. J. Syst. Evol. Microbiol.">
        <title>The Global Catalogue of Microorganisms (GCM) 10K type strain sequencing project: providing services to taxonomists for standard genome sequencing and annotation.</title>
        <authorList>
            <consortium name="The Broad Institute Genomics Platform"/>
            <consortium name="The Broad Institute Genome Sequencing Center for Infectious Disease"/>
            <person name="Wu L."/>
            <person name="Ma J."/>
        </authorList>
    </citation>
    <scope>NUCLEOTIDE SEQUENCE [LARGE SCALE GENOMIC DNA]</scope>
    <source>
        <strain evidence="7">CCUG 50353</strain>
    </source>
</reference>
<feature type="domain" description="Tail sheath protein subtilisin-like" evidence="2">
    <location>
        <begin position="183"/>
        <end position="327"/>
    </location>
</feature>
<dbReference type="RefSeq" id="WP_378141774.1">
    <property type="nucleotide sequence ID" value="NZ_JBHSEF010000023.1"/>
</dbReference>
<feature type="domain" description="Tail sheath protein Gp18-like" evidence="5">
    <location>
        <begin position="35"/>
        <end position="95"/>
    </location>
</feature>
<evidence type="ECO:0000259" key="2">
    <source>
        <dbReference type="Pfam" id="PF04984"/>
    </source>
</evidence>
<proteinExistence type="inferred from homology"/>
<dbReference type="InterPro" id="IPR020287">
    <property type="entry name" value="Tail_sheath_C"/>
</dbReference>
<evidence type="ECO:0000313" key="6">
    <source>
        <dbReference type="EMBL" id="MFC4355307.1"/>
    </source>
</evidence>
<dbReference type="Proteomes" id="UP001595733">
    <property type="component" value="Unassembled WGS sequence"/>
</dbReference>
<keyword evidence="7" id="KW-1185">Reference proteome</keyword>
<dbReference type="EMBL" id="JBHSEF010000023">
    <property type="protein sequence ID" value="MFC4355307.1"/>
    <property type="molecule type" value="Genomic_DNA"/>
</dbReference>
<evidence type="ECO:0000259" key="5">
    <source>
        <dbReference type="Pfam" id="PF22671"/>
    </source>
</evidence>
<dbReference type="InterPro" id="IPR035089">
    <property type="entry name" value="Phage_sheath_subtilisin"/>
</dbReference>
<dbReference type="InterPro" id="IPR035326">
    <property type="entry name" value="Beta_sandwich_Seath"/>
</dbReference>
<evidence type="ECO:0000259" key="3">
    <source>
        <dbReference type="Pfam" id="PF17481"/>
    </source>
</evidence>
<comment type="caution">
    <text evidence="6">The sequence shown here is derived from an EMBL/GenBank/DDBJ whole genome shotgun (WGS) entry which is preliminary data.</text>
</comment>
<protein>
    <submittedName>
        <fullName evidence="6">Phage tail sheath family protein</fullName>
    </submittedName>
</protein>
<gene>
    <name evidence="6" type="ORF">ACFO0S_09635</name>
</gene>
<dbReference type="Gene3D" id="2.60.40.4290">
    <property type="match status" value="1"/>
</dbReference>
<feature type="domain" description="Phage tail sheath protein-like beta-sandwich" evidence="3">
    <location>
        <begin position="101"/>
        <end position="182"/>
    </location>
</feature>
<dbReference type="Gene3D" id="3.30.360.90">
    <property type="match status" value="1"/>
</dbReference>
<evidence type="ECO:0000313" key="7">
    <source>
        <dbReference type="Proteomes" id="UP001595733"/>
    </source>
</evidence>
<organism evidence="6 7">
    <name type="scientific">Chryseomicrobium palamuruense</name>
    <dbReference type="NCBI Taxonomy" id="682973"/>
    <lineage>
        <taxon>Bacteria</taxon>
        <taxon>Bacillati</taxon>
        <taxon>Bacillota</taxon>
        <taxon>Bacilli</taxon>
        <taxon>Bacillales</taxon>
        <taxon>Caryophanaceae</taxon>
        <taxon>Chryseomicrobium</taxon>
    </lineage>
</organism>
<accession>A0ABV8UVF5</accession>
<name>A0ABV8UVF5_9BACL</name>
<dbReference type="Gene3D" id="3.40.50.11790">
    <property type="match status" value="1"/>
</dbReference>
<dbReference type="Pfam" id="PF04984">
    <property type="entry name" value="Phage_sheath_1"/>
    <property type="match status" value="1"/>
</dbReference>
<dbReference type="Pfam" id="PF17482">
    <property type="entry name" value="Phage_sheath_1C"/>
    <property type="match status" value="1"/>
</dbReference>
<dbReference type="InterPro" id="IPR054564">
    <property type="entry name" value="Gp18_domIII_N"/>
</dbReference>
<comment type="similarity">
    <text evidence="1">Belongs to the myoviridae tail sheath protein family.</text>
</comment>